<feature type="compositionally biased region" description="Basic and acidic residues" evidence="5">
    <location>
        <begin position="231"/>
        <end position="240"/>
    </location>
</feature>
<dbReference type="InterPro" id="IPR006689">
    <property type="entry name" value="Small_GTPase_ARF/SAR"/>
</dbReference>
<keyword evidence="4" id="KW-0460">Magnesium</keyword>
<evidence type="ECO:0000256" key="5">
    <source>
        <dbReference type="SAM" id="MobiDB-lite"/>
    </source>
</evidence>
<feature type="region of interest" description="Disordered" evidence="5">
    <location>
        <begin position="484"/>
        <end position="662"/>
    </location>
</feature>
<feature type="region of interest" description="Disordered" evidence="5">
    <location>
        <begin position="1"/>
        <end position="25"/>
    </location>
</feature>
<feature type="binding site" evidence="4">
    <location>
        <position position="37"/>
    </location>
    <ligand>
        <name>Mg(2+)</name>
        <dbReference type="ChEBI" id="CHEBI:18420"/>
    </ligand>
</feature>
<evidence type="ECO:0000256" key="4">
    <source>
        <dbReference type="PIRSR" id="PIRSR606689-2"/>
    </source>
</evidence>
<evidence type="ECO:0000256" key="1">
    <source>
        <dbReference type="ARBA" id="ARBA00022741"/>
    </source>
</evidence>
<keyword evidence="1 3" id="KW-0547">Nucleotide-binding</keyword>
<feature type="binding site" evidence="3">
    <location>
        <begin position="145"/>
        <end position="148"/>
    </location>
    <ligand>
        <name>GTP</name>
        <dbReference type="ChEBI" id="CHEBI:37565"/>
    </ligand>
</feature>
<feature type="binding site" evidence="3">
    <location>
        <begin position="30"/>
        <end position="37"/>
    </location>
    <ligand>
        <name>GTP</name>
        <dbReference type="ChEBI" id="CHEBI:37565"/>
    </ligand>
</feature>
<evidence type="ECO:0000313" key="7">
    <source>
        <dbReference type="EMBL" id="CAF4160286.1"/>
    </source>
</evidence>
<feature type="compositionally biased region" description="Basic and acidic residues" evidence="5">
    <location>
        <begin position="11"/>
        <end position="24"/>
    </location>
</feature>
<dbReference type="GO" id="GO:0046872">
    <property type="term" value="F:metal ion binding"/>
    <property type="evidence" value="ECO:0007669"/>
    <property type="project" value="UniProtKB-KW"/>
</dbReference>
<dbReference type="OrthoDB" id="14717at2759"/>
<feature type="region of interest" description="Disordered" evidence="5">
    <location>
        <begin position="225"/>
        <end position="338"/>
    </location>
</feature>
<feature type="compositionally biased region" description="Polar residues" evidence="5">
    <location>
        <begin position="384"/>
        <end position="394"/>
    </location>
</feature>
<evidence type="ECO:0000256" key="2">
    <source>
        <dbReference type="ARBA" id="ARBA00023134"/>
    </source>
</evidence>
<dbReference type="SMART" id="SM00178">
    <property type="entry name" value="SAR"/>
    <property type="match status" value="1"/>
</dbReference>
<feature type="region of interest" description="Disordered" evidence="5">
    <location>
        <begin position="451"/>
        <end position="470"/>
    </location>
</feature>
<dbReference type="GO" id="GO:0003924">
    <property type="term" value="F:GTPase activity"/>
    <property type="evidence" value="ECO:0007669"/>
    <property type="project" value="InterPro"/>
</dbReference>
<dbReference type="PROSITE" id="PS51419">
    <property type="entry name" value="RAB"/>
    <property type="match status" value="1"/>
</dbReference>
<dbReference type="SMART" id="SM00177">
    <property type="entry name" value="ARF"/>
    <property type="match status" value="1"/>
</dbReference>
<feature type="compositionally biased region" description="Acidic residues" evidence="5">
    <location>
        <begin position="279"/>
        <end position="289"/>
    </location>
</feature>
<evidence type="ECO:0000313" key="9">
    <source>
        <dbReference type="Proteomes" id="UP000663873"/>
    </source>
</evidence>
<feature type="region of interest" description="Disordered" evidence="5">
    <location>
        <begin position="363"/>
        <end position="440"/>
    </location>
</feature>
<dbReference type="NCBIfam" id="TIGR00231">
    <property type="entry name" value="small_GTP"/>
    <property type="match status" value="1"/>
</dbReference>
<dbReference type="EMBL" id="CAJNXB010002567">
    <property type="protein sequence ID" value="CAF3260960.1"/>
    <property type="molecule type" value="Genomic_DNA"/>
</dbReference>
<dbReference type="PANTHER" id="PTHR46090">
    <property type="entry name" value="ADP-RIBOSYLATION FACTOR-LIKE PROTEIN 13B"/>
    <property type="match status" value="1"/>
</dbReference>
<comment type="caution">
    <text evidence="6">The sequence shown here is derived from an EMBL/GenBank/DDBJ whole genome shotgun (WGS) entry which is preliminary data.</text>
</comment>
<feature type="compositionally biased region" description="Low complexity" evidence="5">
    <location>
        <begin position="609"/>
        <end position="632"/>
    </location>
</feature>
<evidence type="ECO:0000313" key="8">
    <source>
        <dbReference type="Proteomes" id="UP000663825"/>
    </source>
</evidence>
<dbReference type="InterPro" id="IPR005225">
    <property type="entry name" value="Small_GTP-bd"/>
</dbReference>
<feature type="region of interest" description="Disordered" evidence="5">
    <location>
        <begin position="39"/>
        <end position="64"/>
    </location>
</feature>
<feature type="compositionally biased region" description="Acidic residues" evidence="5">
    <location>
        <begin position="536"/>
        <end position="545"/>
    </location>
</feature>
<proteinExistence type="predicted"/>
<dbReference type="Gene3D" id="3.40.50.300">
    <property type="entry name" value="P-loop containing nucleotide triphosphate hydrolases"/>
    <property type="match status" value="1"/>
</dbReference>
<organism evidence="6 8">
    <name type="scientific">Rotaria socialis</name>
    <dbReference type="NCBI Taxonomy" id="392032"/>
    <lineage>
        <taxon>Eukaryota</taxon>
        <taxon>Metazoa</taxon>
        <taxon>Spiralia</taxon>
        <taxon>Gnathifera</taxon>
        <taxon>Rotifera</taxon>
        <taxon>Eurotatoria</taxon>
        <taxon>Bdelloidea</taxon>
        <taxon>Philodinida</taxon>
        <taxon>Philodinidae</taxon>
        <taxon>Rotaria</taxon>
    </lineage>
</organism>
<gene>
    <name evidence="6" type="ORF">TIS948_LOCUS15776</name>
    <name evidence="7" type="ORF">UJA718_LOCUS4021</name>
</gene>
<feature type="compositionally biased region" description="Low complexity" evidence="5">
    <location>
        <begin position="417"/>
        <end position="430"/>
    </location>
</feature>
<evidence type="ECO:0008006" key="10">
    <source>
        <dbReference type="Google" id="ProtNLM"/>
    </source>
</evidence>
<dbReference type="EMBL" id="CAJOBP010000313">
    <property type="protein sequence ID" value="CAF4160286.1"/>
    <property type="molecule type" value="Genomic_DNA"/>
</dbReference>
<protein>
    <recommendedName>
        <fullName evidence="10">ADP-ribosylation factor-like protein 13B</fullName>
    </recommendedName>
</protein>
<dbReference type="PROSITE" id="PS51417">
    <property type="entry name" value="ARF"/>
    <property type="match status" value="1"/>
</dbReference>
<dbReference type="InterPro" id="IPR051995">
    <property type="entry name" value="Ciliary_GTPase"/>
</dbReference>
<dbReference type="GO" id="GO:0005525">
    <property type="term" value="F:GTP binding"/>
    <property type="evidence" value="ECO:0007669"/>
    <property type="project" value="UniProtKB-KW"/>
</dbReference>
<feature type="compositionally biased region" description="Polar residues" evidence="5">
    <location>
        <begin position="451"/>
        <end position="462"/>
    </location>
</feature>
<evidence type="ECO:0000313" key="6">
    <source>
        <dbReference type="EMBL" id="CAF3260960.1"/>
    </source>
</evidence>
<accession>A0A817RT66</accession>
<keyword evidence="2 3" id="KW-0342">GTP-binding</keyword>
<feature type="binding site" evidence="3">
    <location>
        <position position="88"/>
    </location>
    <ligand>
        <name>GTP</name>
        <dbReference type="ChEBI" id="CHEBI:37565"/>
    </ligand>
</feature>
<sequence length="662" mass="75623">MGAASCKNSKSHPESQQKEDKKDITIGVFGLDDAGKTSTVKAIEGNPTDDVQPTMGSNSKMVPFPINEKNAADKKNKNQRVRMIDVSGEKKFRQNSWPQFYDEIHGLIFVFDASERNRLRENQETLEDLLENVKLKDKPILILANKQDQRGAISNENDLRRRLNIEKLKAKHKIELCTALPQYDERSADESIRKGFSWLIRTIDENYTQLNLRITKAKTNRTSRKINQYDSDGHASDDKYSKKKNTSFTNKNTDYHSRMTTEKLPSIFPGKAKTKAYSDNDDDDDDDDDVYRSKSSMGNDFSKKKKVIGPITNNNAATKRSSSNEPKPFRSTYEPFPEETPWSISSALKLTKSDDMLSKLHSNSSILSDSKRRNMSPLVHDTKSYTNGSLSKRNYGSDDEDDIYKQQKPKLTDRFDNSTFSTNKFSSSAKKPLSSFHDDDDDIYSRTNNRLMNATSKKSSNAYDDDDEDNYSKTATKINKNYDFETNKSYQRPSSRLNLDQDYRGTSPKIATRPRYDDDGDTRPLSSSRKKTVTNYDDDDDDDDNKDNYSKSKPIARSTFSNDYSTSKFDDNPYSSPKSTIRAKHDNEDRPYSSSKPMSSSKFEDDDYPSSSKKPNYSSSYNANNTYGGSSSRSRIDDHDFFTSKGESNNTYRSQKRTNYDS</sequence>
<dbReference type="Pfam" id="PF00025">
    <property type="entry name" value="Arf"/>
    <property type="match status" value="1"/>
</dbReference>
<evidence type="ECO:0000256" key="3">
    <source>
        <dbReference type="PIRSR" id="PIRSR606689-1"/>
    </source>
</evidence>
<feature type="compositionally biased region" description="Polar residues" evidence="5">
    <location>
        <begin position="49"/>
        <end position="60"/>
    </location>
</feature>
<feature type="compositionally biased region" description="Polar residues" evidence="5">
    <location>
        <begin position="487"/>
        <end position="498"/>
    </location>
</feature>
<dbReference type="AlphaFoldDB" id="A0A817RT66"/>
<keyword evidence="9" id="KW-1185">Reference proteome</keyword>
<dbReference type="SUPFAM" id="SSF52540">
    <property type="entry name" value="P-loop containing nucleoside triphosphate hydrolases"/>
    <property type="match status" value="1"/>
</dbReference>
<feature type="binding site" evidence="4">
    <location>
        <position position="54"/>
    </location>
    <ligand>
        <name>Mg(2+)</name>
        <dbReference type="ChEBI" id="CHEBI:18420"/>
    </ligand>
</feature>
<dbReference type="PANTHER" id="PTHR46090:SF2">
    <property type="entry name" value="ADP-RIBOSYLATION FACTOR-LIKE PROTEIN 13B"/>
    <property type="match status" value="1"/>
</dbReference>
<feature type="compositionally biased region" description="Polar residues" evidence="5">
    <location>
        <begin position="311"/>
        <end position="325"/>
    </location>
</feature>
<name>A0A817RT66_9BILA</name>
<dbReference type="Proteomes" id="UP000663825">
    <property type="component" value="Unassembled WGS sequence"/>
</dbReference>
<dbReference type="Proteomes" id="UP000663873">
    <property type="component" value="Unassembled WGS sequence"/>
</dbReference>
<feature type="compositionally biased region" description="Polar residues" evidence="5">
    <location>
        <begin position="558"/>
        <end position="579"/>
    </location>
</feature>
<keyword evidence="4" id="KW-0479">Metal-binding</keyword>
<dbReference type="InterPro" id="IPR027417">
    <property type="entry name" value="P-loop_NTPase"/>
</dbReference>
<reference evidence="6" key="1">
    <citation type="submission" date="2021-02" db="EMBL/GenBank/DDBJ databases">
        <authorList>
            <person name="Nowell W R."/>
        </authorList>
    </citation>
    <scope>NUCLEOTIDE SEQUENCE</scope>
</reference>